<dbReference type="STRING" id="517719.SAMN05421762_3427"/>
<proteinExistence type="predicted"/>
<protein>
    <recommendedName>
        <fullName evidence="1">(S)-ureidoglycine aminohydrolase cupin domain-containing protein</fullName>
    </recommendedName>
</protein>
<feature type="domain" description="(S)-ureidoglycine aminohydrolase cupin" evidence="1">
    <location>
        <begin position="45"/>
        <end position="115"/>
    </location>
</feature>
<evidence type="ECO:0000313" key="2">
    <source>
        <dbReference type="EMBL" id="SFD15586.1"/>
    </source>
</evidence>
<dbReference type="Gene3D" id="2.60.120.10">
    <property type="entry name" value="Jelly Rolls"/>
    <property type="match status" value="1"/>
</dbReference>
<dbReference type="SUPFAM" id="SSF51182">
    <property type="entry name" value="RmlC-like cupins"/>
    <property type="match status" value="1"/>
</dbReference>
<dbReference type="InterPro" id="IPR014710">
    <property type="entry name" value="RmlC-like_jellyroll"/>
</dbReference>
<dbReference type="RefSeq" id="WP_212632902.1">
    <property type="nucleotide sequence ID" value="NZ_FNZG01000005.1"/>
</dbReference>
<dbReference type="InterPro" id="IPR008579">
    <property type="entry name" value="UGlyAH_Cupin_dom"/>
</dbReference>
<keyword evidence="3" id="KW-1185">Reference proteome</keyword>
<dbReference type="PANTHER" id="PTHR40943:SF1">
    <property type="entry name" value="CYTOPLASMIC PROTEIN"/>
    <property type="match status" value="1"/>
</dbReference>
<dbReference type="CDD" id="cd02227">
    <property type="entry name" value="cupin_TM1112-like"/>
    <property type="match status" value="1"/>
</dbReference>
<accession>A0A1I1Q0A6</accession>
<gene>
    <name evidence="2" type="ORF">SAMN05421762_3427</name>
</gene>
<organism evidence="2 3">
    <name type="scientific">Pseudooceanicola nitratireducens</name>
    <dbReference type="NCBI Taxonomy" id="517719"/>
    <lineage>
        <taxon>Bacteria</taxon>
        <taxon>Pseudomonadati</taxon>
        <taxon>Pseudomonadota</taxon>
        <taxon>Alphaproteobacteria</taxon>
        <taxon>Rhodobacterales</taxon>
        <taxon>Paracoccaceae</taxon>
        <taxon>Pseudooceanicola</taxon>
    </lineage>
</organism>
<dbReference type="Pfam" id="PF05899">
    <property type="entry name" value="Cupin_3"/>
    <property type="match status" value="1"/>
</dbReference>
<evidence type="ECO:0000259" key="1">
    <source>
        <dbReference type="Pfam" id="PF05899"/>
    </source>
</evidence>
<dbReference type="InterPro" id="IPR011051">
    <property type="entry name" value="RmlC_Cupin_sf"/>
</dbReference>
<dbReference type="EMBL" id="FOLX01000002">
    <property type="protein sequence ID" value="SFD15586.1"/>
    <property type="molecule type" value="Genomic_DNA"/>
</dbReference>
<name>A0A1I1Q0A6_9RHOB</name>
<reference evidence="2 3" key="1">
    <citation type="submission" date="2016-10" db="EMBL/GenBank/DDBJ databases">
        <authorList>
            <person name="de Groot N.N."/>
        </authorList>
    </citation>
    <scope>NUCLEOTIDE SEQUENCE [LARGE SCALE GENOMIC DNA]</scope>
    <source>
        <strain evidence="2 3">DSM 29619</strain>
    </source>
</reference>
<evidence type="ECO:0000313" key="3">
    <source>
        <dbReference type="Proteomes" id="UP000231644"/>
    </source>
</evidence>
<sequence length="119" mass="13294">MTQTPAHVIAFDDPETPCTTSVIDDPALVREPYTSHAWRHFSNPGKSATAGIWEAGPHCQRESADYDEMCHILEGQVRLTDEDGTARVFGPGDSFTITRGFRGTWENLTHVRKVYFILG</sequence>
<dbReference type="Proteomes" id="UP000231644">
    <property type="component" value="Unassembled WGS sequence"/>
</dbReference>
<dbReference type="AlphaFoldDB" id="A0A1I1Q0A6"/>
<dbReference type="PANTHER" id="PTHR40943">
    <property type="entry name" value="CYTOPLASMIC PROTEIN-RELATED"/>
    <property type="match status" value="1"/>
</dbReference>